<evidence type="ECO:0000313" key="4">
    <source>
        <dbReference type="Proteomes" id="UP001056374"/>
    </source>
</evidence>
<dbReference type="PANTHER" id="PTHR34823">
    <property type="entry name" value="GLCNAC-BINDING PROTEIN A"/>
    <property type="match status" value="1"/>
</dbReference>
<reference evidence="3" key="1">
    <citation type="submission" date="2022-06" db="EMBL/GenBank/DDBJ databases">
        <title>Complete genome sequence of soil microorganisms Streptomyces sp. Qhu-M197 isolated from Alpine meadows habitats on the Tibetan Plateau.</title>
        <authorList>
            <person name="Zhang B."/>
            <person name="Xiang X."/>
            <person name="Fan J."/>
        </authorList>
    </citation>
    <scope>NUCLEOTIDE SEQUENCE</scope>
    <source>
        <strain evidence="3">Qhu-M197</strain>
    </source>
</reference>
<name>A0ABY4Z981_9ACTN</name>
<dbReference type="EMBL" id="CP099468">
    <property type="protein sequence ID" value="USQ85618.1"/>
    <property type="molecule type" value="Genomic_DNA"/>
</dbReference>
<protein>
    <submittedName>
        <fullName evidence="3">Lytic polysaccharide monooxygenase</fullName>
    </submittedName>
</protein>
<organism evidence="3 4">
    <name type="scientific">Streptomyces phaeoluteigriseus</name>
    <dbReference type="NCBI Taxonomy" id="114686"/>
    <lineage>
        <taxon>Bacteria</taxon>
        <taxon>Bacillati</taxon>
        <taxon>Actinomycetota</taxon>
        <taxon>Actinomycetes</taxon>
        <taxon>Kitasatosporales</taxon>
        <taxon>Streptomycetaceae</taxon>
        <taxon>Streptomyces</taxon>
        <taxon>Streptomyces aurantiacus group</taxon>
    </lineage>
</organism>
<dbReference type="InterPro" id="IPR004302">
    <property type="entry name" value="Cellulose/chitin-bd_N"/>
</dbReference>
<dbReference type="PANTHER" id="PTHR34823:SF1">
    <property type="entry name" value="CHITIN-BINDING TYPE-4 DOMAIN-CONTAINING PROTEIN"/>
    <property type="match status" value="1"/>
</dbReference>
<dbReference type="Proteomes" id="UP001056374">
    <property type="component" value="Chromosome"/>
</dbReference>
<dbReference type="Gene3D" id="2.70.50.50">
    <property type="entry name" value="chitin-binding protein cbp21"/>
    <property type="match status" value="1"/>
</dbReference>
<accession>A0ABY4Z981</accession>
<dbReference type="SUPFAM" id="SSF81296">
    <property type="entry name" value="E set domains"/>
    <property type="match status" value="1"/>
</dbReference>
<evidence type="ECO:0000259" key="2">
    <source>
        <dbReference type="Pfam" id="PF03067"/>
    </source>
</evidence>
<dbReference type="RefSeq" id="WP_252550777.1">
    <property type="nucleotide sequence ID" value="NZ_CP099468.1"/>
</dbReference>
<keyword evidence="4" id="KW-1185">Reference proteome</keyword>
<dbReference type="InterPro" id="IPR051024">
    <property type="entry name" value="GlcNAc_Chitin_IntDeg"/>
</dbReference>
<evidence type="ECO:0000256" key="1">
    <source>
        <dbReference type="ARBA" id="ARBA00022729"/>
    </source>
</evidence>
<dbReference type="CDD" id="cd21177">
    <property type="entry name" value="LPMO_AA10"/>
    <property type="match status" value="1"/>
</dbReference>
<keyword evidence="3" id="KW-0503">Monooxygenase</keyword>
<feature type="domain" description="Chitin-binding type-4" evidence="2">
    <location>
        <begin position="5"/>
        <end position="186"/>
    </location>
</feature>
<dbReference type="Pfam" id="PF03067">
    <property type="entry name" value="LPMO_10"/>
    <property type="match status" value="1"/>
</dbReference>
<proteinExistence type="predicted"/>
<dbReference type="GO" id="GO:0004497">
    <property type="term" value="F:monooxygenase activity"/>
    <property type="evidence" value="ECO:0007669"/>
    <property type="project" value="UniProtKB-KW"/>
</dbReference>
<dbReference type="InterPro" id="IPR014756">
    <property type="entry name" value="Ig_E-set"/>
</dbReference>
<gene>
    <name evidence="3" type="ORF">NFX46_18715</name>
</gene>
<keyword evidence="3" id="KW-0560">Oxidoreductase</keyword>
<sequence length="189" mass="21067">MQPRHGAVSSPPSRAQLYLESWQANGLEAGKFFPANQAGLRDPFAPDDVVNAEPPADGQIASAGKDFAASLDEVGTDWKKHLVTSGQNLELTWGFHAPHKTRRFNYFLTKDGWDPTQPLSRAQFDTEPFHSVQLNGQPYWSADDLVPKEPTTHTMRLPQRSAGHQVLLAVWEVADTGHAFYQVIDLQYT</sequence>
<keyword evidence="1" id="KW-0732">Signal</keyword>
<evidence type="ECO:0000313" key="3">
    <source>
        <dbReference type="EMBL" id="USQ85618.1"/>
    </source>
</evidence>